<dbReference type="PANTHER" id="PTHR10219">
    <property type="entry name" value="GLYCOLIPID TRANSFER PROTEIN-RELATED"/>
    <property type="match status" value="1"/>
</dbReference>
<name>A0AAN7THK0_9PEZI</name>
<evidence type="ECO:0000313" key="3">
    <source>
        <dbReference type="EMBL" id="KAK5112225.1"/>
    </source>
</evidence>
<dbReference type="PANTHER" id="PTHR10219:SF25">
    <property type="entry name" value="PLECKSTRIN HOMOLOGY DOMAIN-CONTAINING FAMILY A MEMBER 8"/>
    <property type="match status" value="1"/>
</dbReference>
<comment type="caution">
    <text evidence="3">The sequence shown here is derived from an EMBL/GenBank/DDBJ whole genome shotgun (WGS) entry which is preliminary data.</text>
</comment>
<dbReference type="Pfam" id="PF08718">
    <property type="entry name" value="GLTP"/>
    <property type="match status" value="1"/>
</dbReference>
<gene>
    <name evidence="3" type="ORF">LTR62_004386</name>
</gene>
<evidence type="ECO:0000259" key="2">
    <source>
        <dbReference type="Pfam" id="PF08718"/>
    </source>
</evidence>
<dbReference type="Gene3D" id="1.10.3520.10">
    <property type="entry name" value="Glycolipid transfer protein"/>
    <property type="match status" value="1"/>
</dbReference>
<proteinExistence type="predicted"/>
<accession>A0AAN7THK0</accession>
<dbReference type="GO" id="GO:1902387">
    <property type="term" value="F:ceramide 1-phosphate binding"/>
    <property type="evidence" value="ECO:0007669"/>
    <property type="project" value="TreeGrafter"/>
</dbReference>
<reference evidence="3" key="1">
    <citation type="submission" date="2023-08" db="EMBL/GenBank/DDBJ databases">
        <title>Black Yeasts Isolated from many extreme environments.</title>
        <authorList>
            <person name="Coleine C."/>
            <person name="Stajich J.E."/>
            <person name="Selbmann L."/>
        </authorList>
    </citation>
    <scope>NUCLEOTIDE SEQUENCE</scope>
    <source>
        <strain evidence="3">CCFEE 5401</strain>
    </source>
</reference>
<dbReference type="FunFam" id="1.10.3520.10:FF:000001">
    <property type="entry name" value="Pleckstrin domain-containing family A member 8"/>
    <property type="match status" value="1"/>
</dbReference>
<organism evidence="3 4">
    <name type="scientific">Meristemomyces frigidus</name>
    <dbReference type="NCBI Taxonomy" id="1508187"/>
    <lineage>
        <taxon>Eukaryota</taxon>
        <taxon>Fungi</taxon>
        <taxon>Dikarya</taxon>
        <taxon>Ascomycota</taxon>
        <taxon>Pezizomycotina</taxon>
        <taxon>Dothideomycetes</taxon>
        <taxon>Dothideomycetidae</taxon>
        <taxon>Mycosphaerellales</taxon>
        <taxon>Teratosphaeriaceae</taxon>
        <taxon>Meristemomyces</taxon>
    </lineage>
</organism>
<keyword evidence="1" id="KW-0813">Transport</keyword>
<feature type="domain" description="Glycolipid transfer protein" evidence="2">
    <location>
        <begin position="33"/>
        <end position="171"/>
    </location>
</feature>
<dbReference type="GO" id="GO:0016020">
    <property type="term" value="C:membrane"/>
    <property type="evidence" value="ECO:0007669"/>
    <property type="project" value="TreeGrafter"/>
</dbReference>
<evidence type="ECO:0000313" key="4">
    <source>
        <dbReference type="Proteomes" id="UP001310890"/>
    </source>
</evidence>
<protein>
    <recommendedName>
        <fullName evidence="2">Glycolipid transfer protein domain-containing protein</fullName>
    </recommendedName>
</protein>
<dbReference type="Proteomes" id="UP001310890">
    <property type="component" value="Unassembled WGS sequence"/>
</dbReference>
<dbReference type="InterPro" id="IPR036497">
    <property type="entry name" value="GLTP_sf"/>
</dbReference>
<dbReference type="AlphaFoldDB" id="A0AAN7THK0"/>
<dbReference type="GO" id="GO:0005829">
    <property type="term" value="C:cytosol"/>
    <property type="evidence" value="ECO:0007669"/>
    <property type="project" value="TreeGrafter"/>
</dbReference>
<dbReference type="GO" id="GO:1902388">
    <property type="term" value="F:ceramide 1-phosphate transfer activity"/>
    <property type="evidence" value="ECO:0007669"/>
    <property type="project" value="TreeGrafter"/>
</dbReference>
<dbReference type="InterPro" id="IPR014830">
    <property type="entry name" value="Glycolipid_transfer_prot_dom"/>
</dbReference>
<sequence>MTTAAYPPGGTYFDNGKRSFTTVAINASKDNAIATTEFLEASEALLGLFDVLGSTAFLPVKKDMQGNIAKIRTRQLETPLESENLQDLSLNELKAKKHTATEGLVWLVRGLDFTSQALRRNLSTPNEELSTSFREAYSNTLKPHHGFLIKPLFSAAMSACPYRKDFYGKLGDDRVRVERELDTWLGALEQRVGILQEFLGGKDAKW</sequence>
<dbReference type="SUPFAM" id="SSF110004">
    <property type="entry name" value="Glycolipid transfer protein, GLTP"/>
    <property type="match status" value="1"/>
</dbReference>
<dbReference type="EMBL" id="JAVRRL010000032">
    <property type="protein sequence ID" value="KAK5112225.1"/>
    <property type="molecule type" value="Genomic_DNA"/>
</dbReference>
<evidence type="ECO:0000256" key="1">
    <source>
        <dbReference type="ARBA" id="ARBA00022448"/>
    </source>
</evidence>